<gene>
    <name evidence="2" type="ORF">RZS28_04000</name>
</gene>
<reference evidence="2 3" key="1">
    <citation type="submission" date="2023-10" db="EMBL/GenBank/DDBJ databases">
        <title>Novel methanotroph of the genus Methylocapsa from a subarctic wetland.</title>
        <authorList>
            <person name="Belova S.E."/>
            <person name="Oshkin I.Y."/>
            <person name="Miroshnikov K."/>
            <person name="Dedysh S.N."/>
        </authorList>
    </citation>
    <scope>NUCLEOTIDE SEQUENCE [LARGE SCALE GENOMIC DNA]</scope>
    <source>
        <strain evidence="2 3">RX1</strain>
    </source>
</reference>
<accession>A0ABZ0HUS8</accession>
<dbReference type="Proteomes" id="UP001626536">
    <property type="component" value="Chromosome"/>
</dbReference>
<evidence type="ECO:0000313" key="2">
    <source>
        <dbReference type="EMBL" id="WOJ90468.1"/>
    </source>
</evidence>
<protein>
    <submittedName>
        <fullName evidence="2">Uncharacterized protein</fullName>
    </submittedName>
</protein>
<feature type="region of interest" description="Disordered" evidence="1">
    <location>
        <begin position="154"/>
        <end position="179"/>
    </location>
</feature>
<dbReference type="EMBL" id="CP136862">
    <property type="protein sequence ID" value="WOJ90468.1"/>
    <property type="molecule type" value="Genomic_DNA"/>
</dbReference>
<organism evidence="2 3">
    <name type="scientific">Methylocapsa polymorpha</name>
    <dbReference type="NCBI Taxonomy" id="3080828"/>
    <lineage>
        <taxon>Bacteria</taxon>
        <taxon>Pseudomonadati</taxon>
        <taxon>Pseudomonadota</taxon>
        <taxon>Alphaproteobacteria</taxon>
        <taxon>Hyphomicrobiales</taxon>
        <taxon>Beijerinckiaceae</taxon>
        <taxon>Methylocapsa</taxon>
    </lineage>
</organism>
<proteinExistence type="predicted"/>
<dbReference type="RefSeq" id="WP_407339946.1">
    <property type="nucleotide sequence ID" value="NZ_CP136862.1"/>
</dbReference>
<evidence type="ECO:0000313" key="3">
    <source>
        <dbReference type="Proteomes" id="UP001626536"/>
    </source>
</evidence>
<keyword evidence="3" id="KW-1185">Reference proteome</keyword>
<name>A0ABZ0HUS8_9HYPH</name>
<evidence type="ECO:0000256" key="1">
    <source>
        <dbReference type="SAM" id="MobiDB-lite"/>
    </source>
</evidence>
<sequence>MMKGVDLRALLIDGIVPWEYGARALEREERDERIRAGKYVAGGVLTKLCLDFLPFMEVLAAKYDCFFELLRLGDLVAWGLGPGATSLSEVPRGVWSSDDWRINFSTGGLWQVGEAKQPRFTLIELRRPVEIKASRELNPVLNPDHAGAMVEALPAGDSSTDPQREENLTNSKGRRGPRERINEDIFDRLMIRVIEDWRPGTKYPETQEKFGEMLVGYYVVGELKPEAASVIHWMRKTHPLLLDAFVGKERKRRRHSVSASLRDVYDTLWIRIFAEREPRTSREFVDWLVDAANAVGLTLDEREAIEFLRDKRPFVWAVYGSKDLEK</sequence>